<dbReference type="Pfam" id="PF09335">
    <property type="entry name" value="VTT_dom"/>
    <property type="match status" value="1"/>
</dbReference>
<keyword evidence="4" id="KW-1185">Reference proteome</keyword>
<keyword evidence="1" id="KW-0472">Membrane</keyword>
<protein>
    <recommendedName>
        <fullName evidence="2">VTT domain-containing protein</fullName>
    </recommendedName>
</protein>
<evidence type="ECO:0000313" key="3">
    <source>
        <dbReference type="EMBL" id="GAA3165367.1"/>
    </source>
</evidence>
<evidence type="ECO:0000313" key="4">
    <source>
        <dbReference type="Proteomes" id="UP001499924"/>
    </source>
</evidence>
<accession>A0ABP6P526</accession>
<feature type="domain" description="VTT" evidence="2">
    <location>
        <begin position="6"/>
        <end position="82"/>
    </location>
</feature>
<dbReference type="InterPro" id="IPR032816">
    <property type="entry name" value="VTT_dom"/>
</dbReference>
<sequence length="88" mass="9398">MFTGGLLVAGGLMAPLRVMLAALPIAAVAGNLVGWWIGRVAGQTVFERRGARVTRTRHAGRTRTFFDRNGAHTVVLARFVPSSAPSRP</sequence>
<dbReference type="RefSeq" id="WP_344688370.1">
    <property type="nucleotide sequence ID" value="NZ_BAAAVV010000003.1"/>
</dbReference>
<organism evidence="3 4">
    <name type="scientific">Blastococcus jejuensis</name>
    <dbReference type="NCBI Taxonomy" id="351224"/>
    <lineage>
        <taxon>Bacteria</taxon>
        <taxon>Bacillati</taxon>
        <taxon>Actinomycetota</taxon>
        <taxon>Actinomycetes</taxon>
        <taxon>Geodermatophilales</taxon>
        <taxon>Geodermatophilaceae</taxon>
        <taxon>Blastococcus</taxon>
    </lineage>
</organism>
<reference evidence="4" key="1">
    <citation type="journal article" date="2019" name="Int. J. Syst. Evol. Microbiol.">
        <title>The Global Catalogue of Microorganisms (GCM) 10K type strain sequencing project: providing services to taxonomists for standard genome sequencing and annotation.</title>
        <authorList>
            <consortium name="The Broad Institute Genomics Platform"/>
            <consortium name="The Broad Institute Genome Sequencing Center for Infectious Disease"/>
            <person name="Wu L."/>
            <person name="Ma J."/>
        </authorList>
    </citation>
    <scope>NUCLEOTIDE SEQUENCE [LARGE SCALE GENOMIC DNA]</scope>
    <source>
        <strain evidence="4">JCM 15614</strain>
    </source>
</reference>
<keyword evidence="1" id="KW-0812">Transmembrane</keyword>
<name>A0ABP6P526_9ACTN</name>
<dbReference type="Proteomes" id="UP001499924">
    <property type="component" value="Unassembled WGS sequence"/>
</dbReference>
<evidence type="ECO:0000259" key="2">
    <source>
        <dbReference type="Pfam" id="PF09335"/>
    </source>
</evidence>
<keyword evidence="1" id="KW-1133">Transmembrane helix</keyword>
<gene>
    <name evidence="3" type="ORF">GCM10010531_17320</name>
</gene>
<comment type="caution">
    <text evidence="3">The sequence shown here is derived from an EMBL/GenBank/DDBJ whole genome shotgun (WGS) entry which is preliminary data.</text>
</comment>
<proteinExistence type="predicted"/>
<feature type="transmembrane region" description="Helical" evidence="1">
    <location>
        <begin position="20"/>
        <end position="38"/>
    </location>
</feature>
<dbReference type="EMBL" id="BAAAVV010000003">
    <property type="protein sequence ID" value="GAA3165367.1"/>
    <property type="molecule type" value="Genomic_DNA"/>
</dbReference>
<evidence type="ECO:0000256" key="1">
    <source>
        <dbReference type="SAM" id="Phobius"/>
    </source>
</evidence>